<organism evidence="2 3">
    <name type="scientific">Nephila pilipes</name>
    <name type="common">Giant wood spider</name>
    <name type="synonym">Nephila maculata</name>
    <dbReference type="NCBI Taxonomy" id="299642"/>
    <lineage>
        <taxon>Eukaryota</taxon>
        <taxon>Metazoa</taxon>
        <taxon>Ecdysozoa</taxon>
        <taxon>Arthropoda</taxon>
        <taxon>Chelicerata</taxon>
        <taxon>Arachnida</taxon>
        <taxon>Araneae</taxon>
        <taxon>Araneomorphae</taxon>
        <taxon>Entelegynae</taxon>
        <taxon>Araneoidea</taxon>
        <taxon>Nephilidae</taxon>
        <taxon>Nephila</taxon>
    </lineage>
</organism>
<evidence type="ECO:0000313" key="2">
    <source>
        <dbReference type="EMBL" id="GFT45364.1"/>
    </source>
</evidence>
<dbReference type="InterPro" id="IPR016024">
    <property type="entry name" value="ARM-type_fold"/>
</dbReference>
<dbReference type="SUPFAM" id="SSF48371">
    <property type="entry name" value="ARM repeat"/>
    <property type="match status" value="1"/>
</dbReference>
<name>A0A8X6TQM4_NEPPI</name>
<dbReference type="InterPro" id="IPR014768">
    <property type="entry name" value="GBD/FH3_dom"/>
</dbReference>
<sequence length="322" mass="36192">MLPEIDKYKGKSPEKGSVKKMILLGKDYTQLLKRYSKVVADGKDLDSVIKTQDTGLTEAPKCSQLLASLKDDLRCATTIFMEDFIGSGGVECLLEVLRVCQARQNDSKAPKGRQQQTMLRKISSNQYDCLLCLKYAVQNPKSVIRVTDDAHGLSSICSCFMSTYPKSRILALQLLVRVLELSSRGHALILEALTAIRVLFGEPVRFKFLVGLLQGTITSPPVFQTAALKFLNTLLKTSPRPADRIRLQCELEEAGLDINALETELRARCIPCTDSIWAEIEVWRKSYLDMEHVTGGKQNLETENERLQHERSLPDVDFNRIK</sequence>
<gene>
    <name evidence="2" type="primary">AVEN_102603_1</name>
    <name evidence="2" type="ORF">NPIL_462701</name>
</gene>
<dbReference type="OrthoDB" id="6427809at2759"/>
<dbReference type="GO" id="GO:0031267">
    <property type="term" value="F:small GTPase binding"/>
    <property type="evidence" value="ECO:0007669"/>
    <property type="project" value="InterPro"/>
</dbReference>
<proteinExistence type="predicted"/>
<dbReference type="InterPro" id="IPR010473">
    <property type="entry name" value="GTPase-bd"/>
</dbReference>
<accession>A0A8X6TQM4</accession>
<dbReference type="PROSITE" id="PS51232">
    <property type="entry name" value="GBD_FH3"/>
    <property type="match status" value="1"/>
</dbReference>
<dbReference type="Proteomes" id="UP000887013">
    <property type="component" value="Unassembled WGS sequence"/>
</dbReference>
<dbReference type="GO" id="GO:0008360">
    <property type="term" value="P:regulation of cell shape"/>
    <property type="evidence" value="ECO:0007669"/>
    <property type="project" value="TreeGrafter"/>
</dbReference>
<comment type="caution">
    <text evidence="2">The sequence shown here is derived from an EMBL/GenBank/DDBJ whole genome shotgun (WGS) entry which is preliminary data.</text>
</comment>
<dbReference type="PANTHER" id="PTHR45857:SF9">
    <property type="entry name" value="MULTIPLE WING HAIRS, ISOFORM C"/>
    <property type="match status" value="1"/>
</dbReference>
<dbReference type="AlphaFoldDB" id="A0A8X6TQM4"/>
<keyword evidence="3" id="KW-1185">Reference proteome</keyword>
<dbReference type="SMART" id="SM01140">
    <property type="entry name" value="Drf_GBD"/>
    <property type="match status" value="1"/>
</dbReference>
<dbReference type="GO" id="GO:0030866">
    <property type="term" value="P:cortical actin cytoskeleton organization"/>
    <property type="evidence" value="ECO:0007669"/>
    <property type="project" value="TreeGrafter"/>
</dbReference>
<reference evidence="2" key="1">
    <citation type="submission" date="2020-08" db="EMBL/GenBank/DDBJ databases">
        <title>Multicomponent nature underlies the extraordinary mechanical properties of spider dragline silk.</title>
        <authorList>
            <person name="Kono N."/>
            <person name="Nakamura H."/>
            <person name="Mori M."/>
            <person name="Yoshida Y."/>
            <person name="Ohtoshi R."/>
            <person name="Malay A.D."/>
            <person name="Moran D.A.P."/>
            <person name="Tomita M."/>
            <person name="Numata K."/>
            <person name="Arakawa K."/>
        </authorList>
    </citation>
    <scope>NUCLEOTIDE SEQUENCE</scope>
</reference>
<dbReference type="PANTHER" id="PTHR45857">
    <property type="entry name" value="FORMIN-LIKE PROTEIN"/>
    <property type="match status" value="1"/>
</dbReference>
<evidence type="ECO:0000313" key="3">
    <source>
        <dbReference type="Proteomes" id="UP000887013"/>
    </source>
</evidence>
<dbReference type="Gene3D" id="1.25.10.10">
    <property type="entry name" value="Leucine-rich Repeat Variant"/>
    <property type="match status" value="1"/>
</dbReference>
<protein>
    <recommendedName>
        <fullName evidence="1">GBD/FH3 domain-containing protein</fullName>
    </recommendedName>
</protein>
<evidence type="ECO:0000259" key="1">
    <source>
        <dbReference type="PROSITE" id="PS51232"/>
    </source>
</evidence>
<dbReference type="GO" id="GO:0005829">
    <property type="term" value="C:cytosol"/>
    <property type="evidence" value="ECO:0007669"/>
    <property type="project" value="TreeGrafter"/>
</dbReference>
<dbReference type="Pfam" id="PF06371">
    <property type="entry name" value="Drf_GBD"/>
    <property type="match status" value="1"/>
</dbReference>
<dbReference type="InterPro" id="IPR043592">
    <property type="entry name" value="FMNL_animal"/>
</dbReference>
<dbReference type="EMBL" id="BMAW01015752">
    <property type="protein sequence ID" value="GFT45364.1"/>
    <property type="molecule type" value="Genomic_DNA"/>
</dbReference>
<dbReference type="InterPro" id="IPR011989">
    <property type="entry name" value="ARM-like"/>
</dbReference>
<dbReference type="GO" id="GO:0016477">
    <property type="term" value="P:cell migration"/>
    <property type="evidence" value="ECO:0007669"/>
    <property type="project" value="TreeGrafter"/>
</dbReference>
<dbReference type="GO" id="GO:0051015">
    <property type="term" value="F:actin filament binding"/>
    <property type="evidence" value="ECO:0007669"/>
    <property type="project" value="TreeGrafter"/>
</dbReference>
<feature type="domain" description="GBD/FH3" evidence="1">
    <location>
        <begin position="1"/>
        <end position="322"/>
    </location>
</feature>